<reference evidence="2 3" key="1">
    <citation type="submission" date="2014-03" db="EMBL/GenBank/DDBJ databases">
        <title>Draft genome of the hookworm Oesophagostomum dentatum.</title>
        <authorList>
            <person name="Mitreva M."/>
        </authorList>
    </citation>
    <scope>NUCLEOTIDE SEQUENCE [LARGE SCALE GENOMIC DNA]</scope>
    <source>
        <strain evidence="2 3">OD-Hann</strain>
    </source>
</reference>
<protein>
    <recommendedName>
        <fullName evidence="1">Tc1-like transposase DDE domain-containing protein</fullName>
    </recommendedName>
</protein>
<dbReference type="EMBL" id="KN551099">
    <property type="protein sequence ID" value="KHJ92838.1"/>
    <property type="molecule type" value="Genomic_DNA"/>
</dbReference>
<dbReference type="Pfam" id="PF13358">
    <property type="entry name" value="DDE_3"/>
    <property type="match status" value="1"/>
</dbReference>
<evidence type="ECO:0000313" key="2">
    <source>
        <dbReference type="EMBL" id="KHJ92838.1"/>
    </source>
</evidence>
<dbReference type="AlphaFoldDB" id="A0A0B1T5I8"/>
<dbReference type="Proteomes" id="UP000053660">
    <property type="component" value="Unassembled WGS sequence"/>
</dbReference>
<gene>
    <name evidence="2" type="ORF">OESDEN_07262</name>
</gene>
<dbReference type="PANTHER" id="PTHR23022:SF129">
    <property type="entry name" value="TRANSPOSABLE ELEMENT TC3 TRANSPOSASE"/>
    <property type="match status" value="1"/>
</dbReference>
<dbReference type="InterPro" id="IPR052338">
    <property type="entry name" value="Transposase_5"/>
</dbReference>
<feature type="non-terminal residue" evidence="2">
    <location>
        <position position="194"/>
    </location>
</feature>
<accession>A0A0B1T5I8</accession>
<dbReference type="PANTHER" id="PTHR23022">
    <property type="entry name" value="TRANSPOSABLE ELEMENT-RELATED"/>
    <property type="match status" value="1"/>
</dbReference>
<proteinExistence type="predicted"/>
<organism evidence="2 3">
    <name type="scientific">Oesophagostomum dentatum</name>
    <name type="common">Nodular worm</name>
    <dbReference type="NCBI Taxonomy" id="61180"/>
    <lineage>
        <taxon>Eukaryota</taxon>
        <taxon>Metazoa</taxon>
        <taxon>Ecdysozoa</taxon>
        <taxon>Nematoda</taxon>
        <taxon>Chromadorea</taxon>
        <taxon>Rhabditida</taxon>
        <taxon>Rhabditina</taxon>
        <taxon>Rhabditomorpha</taxon>
        <taxon>Strongyloidea</taxon>
        <taxon>Strongylidae</taxon>
        <taxon>Oesophagostomum</taxon>
    </lineage>
</organism>
<dbReference type="GO" id="GO:0003676">
    <property type="term" value="F:nucleic acid binding"/>
    <property type="evidence" value="ECO:0007669"/>
    <property type="project" value="InterPro"/>
</dbReference>
<evidence type="ECO:0000313" key="3">
    <source>
        <dbReference type="Proteomes" id="UP000053660"/>
    </source>
</evidence>
<dbReference type="InterPro" id="IPR036397">
    <property type="entry name" value="RNaseH_sf"/>
</dbReference>
<feature type="domain" description="Tc1-like transposase DDE" evidence="1">
    <location>
        <begin position="106"/>
        <end position="194"/>
    </location>
</feature>
<dbReference type="Gene3D" id="3.30.420.10">
    <property type="entry name" value="Ribonuclease H-like superfamily/Ribonuclease H"/>
    <property type="match status" value="1"/>
</dbReference>
<evidence type="ECO:0000259" key="1">
    <source>
        <dbReference type="Pfam" id="PF13358"/>
    </source>
</evidence>
<name>A0A0B1T5I8_OESDE</name>
<sequence length="194" mass="22293">MRYPAGKCPPGGDAPAKTAVDALEEHFGTPPNPYDTTRMRDGVYGHYRRLPTPSVNRLRNCVGLNEKKFNLDGPDGNRSYWRDLRKDPIHLSRRNFEGGSLMVWGEAFCSGHKLHLAFVSCRMDSEEYQNVLREHLLPFLRKRRLQKDTFPQDNAAVDTSGSTRTRLQENYIRVLDWPAHSPDLNPMENLWGIL</sequence>
<dbReference type="OrthoDB" id="4843387at2759"/>
<keyword evidence="3" id="KW-1185">Reference proteome</keyword>
<dbReference type="InterPro" id="IPR038717">
    <property type="entry name" value="Tc1-like_DDE_dom"/>
</dbReference>